<dbReference type="SUPFAM" id="SSF54909">
    <property type="entry name" value="Dimeric alpha+beta barrel"/>
    <property type="match status" value="1"/>
</dbReference>
<feature type="domain" description="Dyp-type peroxidase C-terminal" evidence="1">
    <location>
        <begin position="5"/>
        <end position="76"/>
    </location>
</feature>
<dbReference type="GO" id="GO:0004601">
    <property type="term" value="F:peroxidase activity"/>
    <property type="evidence" value="ECO:0007669"/>
    <property type="project" value="UniProtKB-KW"/>
</dbReference>
<evidence type="ECO:0000313" key="2">
    <source>
        <dbReference type="EMBL" id="WGT46130.1"/>
    </source>
</evidence>
<proteinExistence type="predicted"/>
<accession>A0ABY8PUL8</accession>
<dbReference type="EMBL" id="CP123967">
    <property type="protein sequence ID" value="WGT46130.1"/>
    <property type="molecule type" value="Genomic_DNA"/>
</dbReference>
<keyword evidence="2" id="KW-0575">Peroxidase</keyword>
<name>A0ABY8PUL8_9ACTN</name>
<sequence length="89" mass="9702">MAKCDNNGGIAMLRRGYNFVDGNDVQGRLDAGLFFIGFVKSPDRFATVHRNMARDDMFVEYLKTTGSAVFLVPPGAASVGHWVGESLFA</sequence>
<organism evidence="2 3">
    <name type="scientific">Tessaracoccus lacteus</name>
    <dbReference type="NCBI Taxonomy" id="3041766"/>
    <lineage>
        <taxon>Bacteria</taxon>
        <taxon>Bacillati</taxon>
        <taxon>Actinomycetota</taxon>
        <taxon>Actinomycetes</taxon>
        <taxon>Propionibacteriales</taxon>
        <taxon>Propionibacteriaceae</taxon>
        <taxon>Tessaracoccus</taxon>
    </lineage>
</organism>
<keyword evidence="2" id="KW-0560">Oxidoreductase</keyword>
<gene>
    <name evidence="2" type="ORF">QH948_08110</name>
</gene>
<evidence type="ECO:0000259" key="1">
    <source>
        <dbReference type="Pfam" id="PF20628"/>
    </source>
</evidence>
<reference evidence="2 3" key="1">
    <citation type="journal article" date="2008" name="Int. J. Syst. Evol. Microbiol.">
        <title>Tessaracoccus flavescens sp. nov., isolated from marine sediment.</title>
        <authorList>
            <person name="Lee D.W."/>
            <person name="Lee S.D."/>
        </authorList>
    </citation>
    <scope>NUCLEOTIDE SEQUENCE [LARGE SCALE GENOMIC DNA]</scope>
    <source>
        <strain evidence="2 3">T21</strain>
    </source>
</reference>
<dbReference type="InterPro" id="IPR011008">
    <property type="entry name" value="Dimeric_a/b-barrel"/>
</dbReference>
<dbReference type="Proteomes" id="UP001244136">
    <property type="component" value="Chromosome"/>
</dbReference>
<dbReference type="RefSeq" id="WP_281143948.1">
    <property type="nucleotide sequence ID" value="NZ_CP123967.1"/>
</dbReference>
<dbReference type="Pfam" id="PF20628">
    <property type="entry name" value="Dyp_perox_C"/>
    <property type="match status" value="1"/>
</dbReference>
<protein>
    <submittedName>
        <fullName evidence="2">Dyp-type peroxidase</fullName>
    </submittedName>
</protein>
<keyword evidence="3" id="KW-1185">Reference proteome</keyword>
<evidence type="ECO:0000313" key="3">
    <source>
        <dbReference type="Proteomes" id="UP001244136"/>
    </source>
</evidence>
<dbReference type="InterPro" id="IPR048328">
    <property type="entry name" value="Dyp_perox_C"/>
</dbReference>